<proteinExistence type="predicted"/>
<dbReference type="InterPro" id="IPR002156">
    <property type="entry name" value="RNaseH_domain"/>
</dbReference>
<evidence type="ECO:0000259" key="1">
    <source>
        <dbReference type="Pfam" id="PF13456"/>
    </source>
</evidence>
<gene>
    <name evidence="2" type="ORF">PVK06_015182</name>
</gene>
<dbReference type="EMBL" id="JARKNE010000005">
    <property type="protein sequence ID" value="KAK5831385.1"/>
    <property type="molecule type" value="Genomic_DNA"/>
</dbReference>
<dbReference type="CDD" id="cd06222">
    <property type="entry name" value="RNase_H_like"/>
    <property type="match status" value="1"/>
</dbReference>
<accession>A0ABR0PWH6</accession>
<dbReference type="Pfam" id="PF13456">
    <property type="entry name" value="RVT_3"/>
    <property type="match status" value="1"/>
</dbReference>
<protein>
    <recommendedName>
        <fullName evidence="1">RNase H type-1 domain-containing protein</fullName>
    </recommendedName>
</protein>
<name>A0ABR0PWH6_GOSAR</name>
<dbReference type="Proteomes" id="UP001358586">
    <property type="component" value="Chromosome 5"/>
</dbReference>
<comment type="caution">
    <text evidence="2">The sequence shown here is derived from an EMBL/GenBank/DDBJ whole genome shotgun (WGS) entry which is preliminary data.</text>
</comment>
<reference evidence="2 3" key="1">
    <citation type="submission" date="2023-03" db="EMBL/GenBank/DDBJ databases">
        <title>WGS of Gossypium arboreum.</title>
        <authorList>
            <person name="Yu D."/>
        </authorList>
    </citation>
    <scope>NUCLEOTIDE SEQUENCE [LARGE SCALE GENOMIC DNA]</scope>
    <source>
        <tissue evidence="2">Leaf</tissue>
    </source>
</reference>
<evidence type="ECO:0000313" key="3">
    <source>
        <dbReference type="Proteomes" id="UP001358586"/>
    </source>
</evidence>
<feature type="domain" description="RNase H type-1" evidence="1">
    <location>
        <begin position="121"/>
        <end position="181"/>
    </location>
</feature>
<keyword evidence="3" id="KW-1185">Reference proteome</keyword>
<organism evidence="2 3">
    <name type="scientific">Gossypium arboreum</name>
    <name type="common">Tree cotton</name>
    <name type="synonym">Gossypium nanking</name>
    <dbReference type="NCBI Taxonomy" id="29729"/>
    <lineage>
        <taxon>Eukaryota</taxon>
        <taxon>Viridiplantae</taxon>
        <taxon>Streptophyta</taxon>
        <taxon>Embryophyta</taxon>
        <taxon>Tracheophyta</taxon>
        <taxon>Spermatophyta</taxon>
        <taxon>Magnoliopsida</taxon>
        <taxon>eudicotyledons</taxon>
        <taxon>Gunneridae</taxon>
        <taxon>Pentapetalae</taxon>
        <taxon>rosids</taxon>
        <taxon>malvids</taxon>
        <taxon>Malvales</taxon>
        <taxon>Malvaceae</taxon>
        <taxon>Malvoideae</taxon>
        <taxon>Gossypium</taxon>
    </lineage>
</organism>
<dbReference type="InterPro" id="IPR044730">
    <property type="entry name" value="RNase_H-like_dom_plant"/>
</dbReference>
<sequence>MSIENVDAIEAIAIAVIDSAIDVGSDEIEKKKNNKENEEAIAAVDSAIDAGAEDETEKYKTLYWSNAILCANTPPVEVPSKFCPPLKRKFRVGAKDISIKHPKYSRVWNSLCLLLYDMKVNVDGSMSTFKPRATIGGVLRGLNGSWIGVFDMVVGLSDIFKIEARVLLEGLKFVWAKGYRKWRLRVIIRY</sequence>
<evidence type="ECO:0000313" key="2">
    <source>
        <dbReference type="EMBL" id="KAK5831385.1"/>
    </source>
</evidence>